<dbReference type="EMBL" id="AEVT01000076">
    <property type="protein sequence ID" value="EGA69578.1"/>
    <property type="molecule type" value="Genomic_DNA"/>
</dbReference>
<name>E8M8N3_PHOS4</name>
<dbReference type="AlphaFoldDB" id="E8M8N3"/>
<evidence type="ECO:0000313" key="2">
    <source>
        <dbReference type="Proteomes" id="UP000006228"/>
    </source>
</evidence>
<proteinExistence type="predicted"/>
<dbReference type="Proteomes" id="UP000006228">
    <property type="component" value="Unassembled WGS sequence"/>
</dbReference>
<evidence type="ECO:0000313" key="1">
    <source>
        <dbReference type="EMBL" id="EGA69578.1"/>
    </source>
</evidence>
<protein>
    <submittedName>
        <fullName evidence="1">Mg-dependent DNase</fullName>
    </submittedName>
</protein>
<sequence>MIELVSDRASALDTLQVAFRACPKDFDTLKQEVRAGRVSLYRLTGQGYNVTVAGEVVGHSYFLWGVVGVGVVGAIRELKTHVKAAGLQSISAETYFPLVARLGRRLQTKEQTRGDVTRMEIKV</sequence>
<dbReference type="GeneID" id="95569939"/>
<accession>E8M8N3</accession>
<dbReference type="eggNOG" id="ENOG5031YIN">
    <property type="taxonomic scope" value="Bacteria"/>
</dbReference>
<dbReference type="OrthoDB" id="5902509at2"/>
<comment type="caution">
    <text evidence="1">The sequence shown here is derived from an EMBL/GenBank/DDBJ whole genome shotgun (WGS) entry which is preliminary data.</text>
</comment>
<gene>
    <name evidence="1" type="ORF">VISI1226_13688</name>
</gene>
<dbReference type="RefSeq" id="WP_008078109.1">
    <property type="nucleotide sequence ID" value="NZ_AEVT01000076.1"/>
</dbReference>
<organism evidence="1 2">
    <name type="scientific">Vibrio sinaloensis DSM 21326</name>
    <dbReference type="NCBI Taxonomy" id="945550"/>
    <lineage>
        <taxon>Bacteria</taxon>
        <taxon>Pseudomonadati</taxon>
        <taxon>Pseudomonadota</taxon>
        <taxon>Gammaproteobacteria</taxon>
        <taxon>Vibrionales</taxon>
        <taxon>Vibrionaceae</taxon>
        <taxon>Vibrio</taxon>
        <taxon>Vibrio oreintalis group</taxon>
    </lineage>
</organism>
<reference evidence="1 2" key="1">
    <citation type="journal article" date="2012" name="Int. J. Syst. Evol. Microbiol.">
        <title>Vibrio caribbeanicus sp. nov., isolated from the marine sponge Scleritoderma cyanea.</title>
        <authorList>
            <person name="Hoffmann M."/>
            <person name="Monday S.R."/>
            <person name="Allard M.W."/>
            <person name="Strain E.A."/>
            <person name="Whittaker P."/>
            <person name="Naum M."/>
            <person name="McCarthy P.J."/>
            <person name="Lopez J.V."/>
            <person name="Fischer M."/>
            <person name="Brown E.W."/>
        </authorList>
    </citation>
    <scope>NUCLEOTIDE SEQUENCE [LARGE SCALE GENOMIC DNA]</scope>
    <source>
        <strain evidence="2">DSMZ 21326</strain>
    </source>
</reference>